<dbReference type="PANTHER" id="PTHR43476:SF3">
    <property type="entry name" value="FAD-BINDING MONOOXYGENASE"/>
    <property type="match status" value="1"/>
</dbReference>
<evidence type="ECO:0000256" key="1">
    <source>
        <dbReference type="ARBA" id="ARBA00023002"/>
    </source>
</evidence>
<dbReference type="Gene3D" id="3.50.50.60">
    <property type="entry name" value="FAD/NAD(P)-binding domain"/>
    <property type="match status" value="1"/>
</dbReference>
<dbReference type="NCBIfam" id="NF004829">
    <property type="entry name" value="PRK06183.1-3"/>
    <property type="match status" value="1"/>
</dbReference>
<accession>Q0RKB9</accession>
<dbReference type="EC" id="1.14.13.-" evidence="3"/>
<dbReference type="KEGG" id="fal:FRAAL3395"/>
<evidence type="ECO:0000313" key="4">
    <source>
        <dbReference type="Proteomes" id="UP000000657"/>
    </source>
</evidence>
<dbReference type="GO" id="GO:0008688">
    <property type="term" value="F:3-(3-hydroxyphenyl)propionate hydroxylase activity"/>
    <property type="evidence" value="ECO:0007669"/>
    <property type="project" value="TreeGrafter"/>
</dbReference>
<keyword evidence="1 3" id="KW-0560">Oxidoreductase</keyword>
<dbReference type="AlphaFoldDB" id="Q0RKB9"/>
<proteinExistence type="predicted"/>
<name>Q0RKB9_FRAAA</name>
<dbReference type="PRINTS" id="PR00420">
    <property type="entry name" value="RNGMNOXGNASE"/>
</dbReference>
<gene>
    <name evidence="3" type="ordered locus">FRAAL3395</name>
</gene>
<dbReference type="GO" id="GO:0071949">
    <property type="term" value="F:FAD binding"/>
    <property type="evidence" value="ECO:0007669"/>
    <property type="project" value="InterPro"/>
</dbReference>
<dbReference type="Pfam" id="PF01494">
    <property type="entry name" value="FAD_binding_3"/>
    <property type="match status" value="1"/>
</dbReference>
<dbReference type="RefSeq" id="WP_011604542.1">
    <property type="nucleotide sequence ID" value="NC_008278.1"/>
</dbReference>
<evidence type="ECO:0000313" key="3">
    <source>
        <dbReference type="EMBL" id="CAJ62039.1"/>
    </source>
</evidence>
<dbReference type="eggNOG" id="COG0654">
    <property type="taxonomic scope" value="Bacteria"/>
</dbReference>
<dbReference type="OrthoDB" id="8670884at2"/>
<dbReference type="InterPro" id="IPR050631">
    <property type="entry name" value="PheA/TfdB_FAD_monoxygenase"/>
</dbReference>
<dbReference type="Proteomes" id="UP000000657">
    <property type="component" value="Chromosome"/>
</dbReference>
<protein>
    <submittedName>
        <fullName evidence="3">3-(3-hydroxy-phenyl)propionate hydroxylase, FAD/NAD(P)-binding</fullName>
        <ecNumber evidence="3">1.14.13.-</ecNumber>
    </submittedName>
</protein>
<dbReference type="PANTHER" id="PTHR43476">
    <property type="entry name" value="3-(3-HYDROXY-PHENYL)PROPIONATE/3-HYDROXYCINNAMIC ACID HYDROXYLASE"/>
    <property type="match status" value="1"/>
</dbReference>
<organism evidence="3 4">
    <name type="scientific">Frankia alni (strain DSM 45986 / CECT 9034 / ACN14a)</name>
    <dbReference type="NCBI Taxonomy" id="326424"/>
    <lineage>
        <taxon>Bacteria</taxon>
        <taxon>Bacillati</taxon>
        <taxon>Actinomycetota</taxon>
        <taxon>Actinomycetes</taxon>
        <taxon>Frankiales</taxon>
        <taxon>Frankiaceae</taxon>
        <taxon>Frankia</taxon>
    </lineage>
</organism>
<dbReference type="InterPro" id="IPR002938">
    <property type="entry name" value="FAD-bd"/>
</dbReference>
<dbReference type="GO" id="GO:0019622">
    <property type="term" value="P:3-(3-hydroxy)phenylpropionate catabolic process"/>
    <property type="evidence" value="ECO:0007669"/>
    <property type="project" value="TreeGrafter"/>
</dbReference>
<evidence type="ECO:0000259" key="2">
    <source>
        <dbReference type="Pfam" id="PF01494"/>
    </source>
</evidence>
<keyword evidence="4" id="KW-1185">Reference proteome</keyword>
<dbReference type="InterPro" id="IPR036188">
    <property type="entry name" value="FAD/NAD-bd_sf"/>
</dbReference>
<reference evidence="3 4" key="1">
    <citation type="journal article" date="2007" name="Genome Res.">
        <title>Genome characteristics of facultatively symbiotic Frankia sp. strains reflect host range and host plant biogeography.</title>
        <authorList>
            <person name="Normand P."/>
            <person name="Lapierre P."/>
            <person name="Tisa L.S."/>
            <person name="Gogarten J.P."/>
            <person name="Alloisio N."/>
            <person name="Bagnarol E."/>
            <person name="Bassi C.A."/>
            <person name="Berry A.M."/>
            <person name="Bickhart D.M."/>
            <person name="Choisne N."/>
            <person name="Couloux A."/>
            <person name="Cournoyer B."/>
            <person name="Cruveiller S."/>
            <person name="Daubin V."/>
            <person name="Demange N."/>
            <person name="Francino M.P."/>
            <person name="Goltsman E."/>
            <person name="Huang Y."/>
            <person name="Kopp O.R."/>
            <person name="Labarre L."/>
            <person name="Lapidus A."/>
            <person name="Lavire C."/>
            <person name="Marechal J."/>
            <person name="Martinez M."/>
            <person name="Mastronunzio J.E."/>
            <person name="Mullin B.C."/>
            <person name="Niemann J."/>
            <person name="Pujic P."/>
            <person name="Rawnsley T."/>
            <person name="Rouy Z."/>
            <person name="Schenowitz C."/>
            <person name="Sellstedt A."/>
            <person name="Tavares F."/>
            <person name="Tomkins J.P."/>
            <person name="Vallenet D."/>
            <person name="Valverde C."/>
            <person name="Wall L.G."/>
            <person name="Wang Y."/>
            <person name="Medigue C."/>
            <person name="Benson D.R."/>
        </authorList>
    </citation>
    <scope>NUCLEOTIDE SEQUENCE [LARGE SCALE GENOMIC DNA]</scope>
    <source>
        <strain evidence="4">DSM 45986 / CECT 9034 / ACN14a</strain>
    </source>
</reference>
<dbReference type="NCBIfam" id="NF004831">
    <property type="entry name" value="PRK06183.1-5"/>
    <property type="match status" value="1"/>
</dbReference>
<dbReference type="EMBL" id="CT573213">
    <property type="protein sequence ID" value="CAJ62039.1"/>
    <property type="molecule type" value="Genomic_DNA"/>
</dbReference>
<dbReference type="SUPFAM" id="SSF51905">
    <property type="entry name" value="FAD/NAD(P)-binding domain"/>
    <property type="match status" value="1"/>
</dbReference>
<feature type="domain" description="FAD-binding" evidence="2">
    <location>
        <begin position="6"/>
        <end position="342"/>
    </location>
</feature>
<dbReference type="HOGENOM" id="CLU_009665_20_2_11"/>
<sequence length="572" mass="61833">MISESADVAIVGAGPCGVTLANLLGTYGVSTVVLDRESGVIDYPRAVAVDDESLRTFQTVGLVHEVLADCIQNAPIRYHNSQGKVLAHVGPSGQPFGWPRRNLFFQPLMEATLRRGLDRFPGVRLYADTEVTGLERTADGVVLTGTRGGEDVTVTARYLVGADGGRSFVRRSVGVELVGETNPSKWLVVDVSDDQLDAPYSAVHCDPVRPSMTIPLPYGHRRFEFKLLPDETDERMVTDEVVMGLLAKHYRDTPMPRISRRRIYWHHSRIATTFRVGPVFLAGDAAHLQPPFFGQGMNSGIRDATNLGWKLAAVLAGRADERLLDSYDAERRAHAETMVSFATRVGAMYEPRNRLTERVRDAFFVGVQRIPGARDYILQMKYKPLPRYTEGAVLAPAAPDKGSPVGRMFGQPSVETADRLRMKLDDVVGPSFAVIGLGRDPAAALSAEGLAFWQALGALTIRVDPARTARRGAAAEDSAATATATAATANAEPATGSLLVRDIDGAFRDLRLGRPADEIIILRPDRYVLAVCPAAELEATTRRLRSLLGVPPAAALGDAPGPLSPPTASPRS</sequence>
<dbReference type="STRING" id="326424.FRAAL3395"/>
<dbReference type="Gene3D" id="3.30.70.2450">
    <property type="match status" value="1"/>
</dbReference>